<keyword evidence="2" id="KW-1185">Reference proteome</keyword>
<accession>A0A4Y9ZPS8</accession>
<gene>
    <name evidence="1" type="ORF">EWM64_g8572</name>
</gene>
<dbReference type="Proteomes" id="UP000298061">
    <property type="component" value="Unassembled WGS sequence"/>
</dbReference>
<evidence type="ECO:0000313" key="1">
    <source>
        <dbReference type="EMBL" id="TFY75439.1"/>
    </source>
</evidence>
<dbReference type="EMBL" id="SFCI01001571">
    <property type="protein sequence ID" value="TFY75439.1"/>
    <property type="molecule type" value="Genomic_DNA"/>
</dbReference>
<evidence type="ECO:0000313" key="2">
    <source>
        <dbReference type="Proteomes" id="UP000298061"/>
    </source>
</evidence>
<organism evidence="1 2">
    <name type="scientific">Hericium alpestre</name>
    <dbReference type="NCBI Taxonomy" id="135208"/>
    <lineage>
        <taxon>Eukaryota</taxon>
        <taxon>Fungi</taxon>
        <taxon>Dikarya</taxon>
        <taxon>Basidiomycota</taxon>
        <taxon>Agaricomycotina</taxon>
        <taxon>Agaricomycetes</taxon>
        <taxon>Russulales</taxon>
        <taxon>Hericiaceae</taxon>
        <taxon>Hericium</taxon>
    </lineage>
</organism>
<proteinExistence type="predicted"/>
<dbReference type="AlphaFoldDB" id="A0A4Y9ZPS8"/>
<reference evidence="1 2" key="1">
    <citation type="submission" date="2019-02" db="EMBL/GenBank/DDBJ databases">
        <title>Genome sequencing of the rare red list fungi Hericium alpestre (H. flagellum).</title>
        <authorList>
            <person name="Buettner E."/>
            <person name="Kellner H."/>
        </authorList>
    </citation>
    <scope>NUCLEOTIDE SEQUENCE [LARGE SCALE GENOMIC DNA]</scope>
    <source>
        <strain evidence="1 2">DSM 108284</strain>
    </source>
</reference>
<name>A0A4Y9ZPS8_9AGAM</name>
<sequence>MLSVSASSCLVAMATGHDTLFARPPMLSAFPQQHPHAINSCVGLHLTIPVQQHLRAIDNMLAVQHVAGPHQRAHGYAWSQAGVRPELHAHVADDLSSLREALTAHVYLGEWPRQCAYVLPHSHIPRTPMSTPRTLNGLRSNPAS</sequence>
<comment type="caution">
    <text evidence="1">The sequence shown here is derived from an EMBL/GenBank/DDBJ whole genome shotgun (WGS) entry which is preliminary data.</text>
</comment>
<protein>
    <submittedName>
        <fullName evidence="1">Uncharacterized protein</fullName>
    </submittedName>
</protein>